<dbReference type="GO" id="GO:0005929">
    <property type="term" value="C:cilium"/>
    <property type="evidence" value="ECO:0007669"/>
    <property type="project" value="UniProtKB-SubCell"/>
</dbReference>
<dbReference type="InterPro" id="IPR052614">
    <property type="entry name" value="CFAP65"/>
</dbReference>
<dbReference type="OrthoDB" id="5538672at2759"/>
<feature type="compositionally biased region" description="Acidic residues" evidence="7">
    <location>
        <begin position="1915"/>
        <end position="1929"/>
    </location>
</feature>
<dbReference type="SUPFAM" id="SSF48371">
    <property type="entry name" value="ARM repeat"/>
    <property type="match status" value="1"/>
</dbReference>
<reference evidence="9 10" key="2">
    <citation type="submission" date="2016-08" db="EMBL/GenBank/DDBJ databases">
        <title>Pervasive Adenine N6-methylation of Active Genes in Fungi.</title>
        <authorList>
            <consortium name="DOE Joint Genome Institute"/>
            <person name="Mondo S.J."/>
            <person name="Dannebaum R.O."/>
            <person name="Kuo R.C."/>
            <person name="Labutti K."/>
            <person name="Haridas S."/>
            <person name="Kuo A."/>
            <person name="Salamov A."/>
            <person name="Ahrendt S.R."/>
            <person name="Lipzen A."/>
            <person name="Sullivan W."/>
            <person name="Andreopoulos W.B."/>
            <person name="Clum A."/>
            <person name="Lindquist E."/>
            <person name="Daum C."/>
            <person name="Ramamoorthy G.K."/>
            <person name="Gryganskyi A."/>
            <person name="Culley D."/>
            <person name="Magnuson J.K."/>
            <person name="James T.Y."/>
            <person name="O'Malley M.A."/>
            <person name="Stajich J.E."/>
            <person name="Spatafora J.W."/>
            <person name="Visel A."/>
            <person name="Grigoriev I.V."/>
        </authorList>
    </citation>
    <scope>NUCLEOTIDE SEQUENCE [LARGE SCALE GENOMIC DNA]</scope>
    <source>
        <strain evidence="10">finn</strain>
    </source>
</reference>
<evidence type="ECO:0000256" key="5">
    <source>
        <dbReference type="ARBA" id="ARBA00023273"/>
    </source>
</evidence>
<feature type="compositionally biased region" description="Low complexity" evidence="7">
    <location>
        <begin position="3859"/>
        <end position="3872"/>
    </location>
</feature>
<evidence type="ECO:0000259" key="8">
    <source>
        <dbReference type="Pfam" id="PF22544"/>
    </source>
</evidence>
<feature type="region of interest" description="Disordered" evidence="7">
    <location>
        <begin position="1910"/>
        <end position="1942"/>
    </location>
</feature>
<proteinExistence type="predicted"/>
<dbReference type="EMBL" id="MCFH01000015">
    <property type="protein sequence ID" value="ORX52588.1"/>
    <property type="molecule type" value="Genomic_DNA"/>
</dbReference>
<evidence type="ECO:0000256" key="7">
    <source>
        <dbReference type="SAM" id="MobiDB-lite"/>
    </source>
</evidence>
<keyword evidence="5" id="KW-0966">Cell projection</keyword>
<dbReference type="SUPFAM" id="SSF49354">
    <property type="entry name" value="PapD-like"/>
    <property type="match status" value="1"/>
</dbReference>
<evidence type="ECO:0000256" key="3">
    <source>
        <dbReference type="ARBA" id="ARBA00022490"/>
    </source>
</evidence>
<evidence type="ECO:0000256" key="1">
    <source>
        <dbReference type="ARBA" id="ARBA00004138"/>
    </source>
</evidence>
<dbReference type="PANTHER" id="PTHR46127">
    <property type="entry name" value="CILIA- AND FLAGELLA-ASSOCIATED PROTEIN 65"/>
    <property type="match status" value="1"/>
</dbReference>
<evidence type="ECO:0000256" key="2">
    <source>
        <dbReference type="ARBA" id="ARBA00004496"/>
    </source>
</evidence>
<evidence type="ECO:0000313" key="9">
    <source>
        <dbReference type="EMBL" id="ORX52588.1"/>
    </source>
</evidence>
<dbReference type="GO" id="GO:0005737">
    <property type="term" value="C:cytoplasm"/>
    <property type="evidence" value="ECO:0007669"/>
    <property type="project" value="UniProtKB-SubCell"/>
</dbReference>
<feature type="domain" description="HYDIN/VesB/CFA65-like Ig-like" evidence="8">
    <location>
        <begin position="3177"/>
        <end position="3266"/>
    </location>
</feature>
<dbReference type="Pfam" id="PF22544">
    <property type="entry name" value="HYDIN_VesB_CFA65-like_Ig"/>
    <property type="match status" value="2"/>
</dbReference>
<accession>A0A1Y1VD39</accession>
<feature type="region of interest" description="Disordered" evidence="7">
    <location>
        <begin position="3859"/>
        <end position="3882"/>
    </location>
</feature>
<dbReference type="InterPro" id="IPR053879">
    <property type="entry name" value="HYDIN_VesB_CFA65-like_Ig"/>
</dbReference>
<feature type="compositionally biased region" description="Low complexity" evidence="7">
    <location>
        <begin position="1930"/>
        <end position="1939"/>
    </location>
</feature>
<dbReference type="InterPro" id="IPR013783">
    <property type="entry name" value="Ig-like_fold"/>
</dbReference>
<dbReference type="InterPro" id="IPR008962">
    <property type="entry name" value="PapD-like_sf"/>
</dbReference>
<feature type="domain" description="HYDIN/VesB/CFA65-like Ig-like" evidence="8">
    <location>
        <begin position="1656"/>
        <end position="1740"/>
    </location>
</feature>
<feature type="compositionally biased region" description="Polar residues" evidence="7">
    <location>
        <begin position="3873"/>
        <end position="3882"/>
    </location>
</feature>
<feature type="coiled-coil region" evidence="6">
    <location>
        <begin position="910"/>
        <end position="975"/>
    </location>
</feature>
<comment type="caution">
    <text evidence="9">The sequence shown here is derived from an EMBL/GenBank/DDBJ whole genome shotgun (WGS) entry which is preliminary data.</text>
</comment>
<protein>
    <recommendedName>
        <fullName evidence="8">HYDIN/VesB/CFA65-like Ig-like domain-containing protein</fullName>
    </recommendedName>
</protein>
<sequence>MVFFNFKKNDVDLTKDILNNNIENYDKFWDQIISYLKSDEPTTRFFALNYIIRIKDRLLNVLTNQNIAIKLFNTIFSISTADENEKFRDLALYLLPLCINYNTSDHFKKLVFQRILTEFLKYFPKDLSNDQKVEEFINEISSPEIQYLKKYIYLLRDLSNIFTFSDANHPSFQAYVDQLFVILLNQNINIYIQSEVLYNLYTNYLVTNGNRLRFERFLRNPIIKLGKQIKTLSSLYYDEDSLKDSASNQVISNSEASRKNNKNNESTQLIPPDIKYWRSQYYAVWKVWFLRPTDNDILLSDCSQLSTAGYAIKRREQLFKYVRQNNDGSLEAKLEVELPYKLDTTPSMEYFTNKIEEEKFYSDRRNRNKILIKESDNEKMKINTLDEINESLRKKNEYFTFKPVPLQINDILSLEVEMDNKTIIFDQFPFIKKFFLKNKSFSKVKYQFQAFPSETFKIEPSYGELLPKKKVQITVKFIYNNKTFNSSSNINGFIRLRNIRGFPIERINLICMSFPSIKINTNELDFGMISPNTERINFFVIKNLKREKNECNIFILEKEYSPIFKISEKKVVIDKVNSKIITLSVTSKKLGNINCRCVVTTKMGEIYFIKLKALCGYSISIDKKINFGPTDIYYRTSSKRLTIENKDPLYPLSVPLIPSSNEIIINDNQQVILHPNEKKQVKIDFNSIITGPRNEVISINNPISEVNEINIHSISGPIVLIPIFDEIGFPLTFPFTEVSIYIPLINVINEKAKCLISIPKNTPFNISLADNETAIIPYNNQDNTAKGLCFEIKENSTLFIKVTYCGWTQGLYRSNLNFELITPYKLHLYTIILSACCISKSRKSYDVEKLLRIRNFFNNRYDCPPFKGTEPENIETLYKDHSSKTFTLPSQFTVISKKIFMEEDDEAIKEEKLKKLLSNNEENKNNEENNTTNLRNSGIIVTYKNEKDKSFQESNEADDLEYEEYEDDFEDENNNNCFSTKLYNNILILKSKSEVDQTYHIFISGPFTTDIPLDGVVKPYSYLYIPLYIDYKRFSNIINRENFYYTCYGHISIMDENNYAIGNIFTLLQGFNNTMIDFEVGKTPYNPTTIEFPITKQNEKAKKTIYLRNKTNYEIEYNLELKTIENIIYKKGKKKIEYIKRDENQINKSEEDIFKINKTNTSNIIKPFEIVPLEIACLSSSMGSFKSILKVSYNSPNVFNNPMKDMKKEDDDYASYYTDISNQHILDAQFKAPSLIFSCIVGEPEIGISNKLLYFDDISIGKSYTKSIFITNNGNPVNFDFYSLPPYHIEESKLILKQNESKTNKVSFEGKQAGKFNSYIILKYGNNLDFIPVSTYCGKMKIKSNIGKLIKNTDENNIRDSFWEHADLALDFNYIEFSKFKSMELTIYNKGSVDFSLIDIVSSDENIITWHIKEDEKDNNNIIFNSKLLMYDNKMGNMSEYYRNLEFDWDEIAYIMEKQNNNSKTLIKKKENDKSNFPIILLPNESVKLVLTAWGNKEGKFREAIKFFTTVGSNSEIYTLHLKGDISNSLSMKTKSVEFGIVHVNKVGEIQQISFNNESNRSVKWWIDYVETKYNILDAKKRKEDKETFSSVIHPFQIFPDKGDIGAKKSQKFEIKFIPNIPQCDMETRVVICTNIFDKLPFRLHGIGGSVILKQSVKSVDFGCCGVGSKLIVPITISNAGLIYSKFTTECTSSCFKADPEFGVIKNGETIIIRLTYMPTATNEVNKGYFKLIPDNSSVNKIIYISLTGSSGYPDIVINKKMIDFGYTVWRGKNVKTLVIKNKGTVPGVLNFSSKHPSLSIEEIDESDNIVIEPKSKRKIHIVYVPTKMEILNSYGIFSNIKYKTESLLVNFKGIVCQPKLVIDPPDFYETINYGICHINNEYEKAITLSNEGTIDLNYDLKFDFEEASNNNSDIESDDDDDDCDDEESNNNNNNNNNNEDIENIEDKAKLYKKYDCPFKLVNSKNSLSIGQKKVIILKFTPTENINYSFNYSLNYGFQPICGTVNGIGGICKIDFFPKVDLINFGLCRDYKETIKKIYIKNTGNISGRYIIRPVVPGTSDEIYKKDIETLNNINTNDTNGFNIDDNNNNIIDNENIKDPSKLSIWEQYLNNIGLKLLNFDGICNPNEEKPIEFIYQPESNTNLNVSFKLFTKSKSKEITLLGKSGKSILKLYDMDDKEITYKKGINFGMRSVNTLNKIYIKLKNIGDFAIDFMINKSIKNTFEVYPENGFIPPNNSFILTVCYFPKEENIFKWNLNIMWEKGIIRIPIHAKSGTGKIDVIFPETYEDNVNVIKENNKENTYLMKFNPIPVNSSVAKKFYIYNSGIVGVDVDFNVTGEAYTIALTSEVQKYNENKIGTITFNKSGTTNNNIKYDWKKDLNIFIPSHNYVEISCKYYAENEYTSKEKIFISSNCYRGKINLTGKGGTVILSHTGNIEFNDINAKYTYMKSLVIKNTGSIDTKVYFKWTMASHKHYKIISPGKIQFTNSFDNDDPRSEVIRNYIIVRNKIKSNSKEIQMSLLDENKRYDHFKKSKMFYWEIIRLNILSRYFDNDSDCLIKYIDEYDGDKALTNFVKSFKTIIDLMSKHRYKRKKNLYKNIENTPITSQSLSNIQSYMRVNPEEILLPANQSVTVNVDLNLEYEMDYIATLHCISNFSVINEHLIPLIANPKNISVLCNMNKIDFNIQGIGETEVITKEFKNIGSKDFNYSITSNNKGLKIVPDEGILKKGDSINVKFIFQPIDEHIQSFPIIFQPEYSQPIRLQFFGAGGYPQISLKNGSTYEFGNCVIGKKLDVYLPIENKGTAVLKINGVLLYSNGTFSEGPDWPNERIFIQPKETYRLPLVFKPENENPPPATVSLITPLENYEINLNGVGKDAMIIISSLYLEFNDCIIGNQYEQKVTIRNTGDVIYPVQMEYNDILPGIKFSPDKFQIMPYSSFEVGIQFKPTVEINKNIFVDVNSPYSKNQIRLKLHSGYVNLMIEKSVFNFGMFELNSTPKIKFNIKNVGTIGTHYSIVHRGNNSNIQFTNRTGFIKPNEISMIKMTYVNSNKHFGPFSESFDIKSDLFDSYVAFKVIGDCNHALIHPQEINNIDLGLCPIFEYTKKNIILKNYGKFPLTYKLKVVYPIQCNVSKGTLNGNESQVIRFSWIPTGGYMLHSTATLSSNAGNYTLSIVGKGTLPKINISTNKIDYGICAMNCVYEKTLTIVNVGLVKFKWNIQQQNHDFELSMKEGELNVSESVDIVIKFTPKYLKCYQSILYLECKGLTSREIQLIGIGGTMKFYISPRIINMGICPNGLLTTGSFTIKSKGEVTVYTNFSEGKRSNPNNILMAPKSVILPPGKSEECKFDILPNDEGQFEYRLVISTKEKTYRIKIIGMSKNIQHNQTVLKILDETNQLVEMDPLKNYEQNQKDIFEVQINGINKKIYEDKEIFEIIEDKVNEIKYYFAGSKDYLKASSSQVIENRNKIYKSNGKKRFSVFKTPIVIANIPTIKRNNKSLVSISKGSTIIKNCTIEEIDKNIKNSDSLSYIKEKIFNKNKTIISKINNTPTDYDNNTILKNSSFISDADVIKSHTLLTNPSITDNQNSTTSNIKENVKRSTSENILLLNSSTNESNAIKYSDSKKSTIHESLISLNKKILDSYNSNNFLKEKCDISDLSIPYIKDDKILIANEREMLMNKLLQDDTKNEGFSKNTTAYSNSLLTRSGISSIYSFKDRLLNKKVFNIEEKKEFINQIKKDFINYKINKSKIAYKNEIKYHEDDSVIESIINSPIPKINNNNIEHIIKYVTFDYNENLDKILSRPLPFNIENIDTISNKVNIKSVSFNGETSYTKKRNLKNLQFRKIDSKYEKIYENNMLLYIPKSSSSSTKKSNSAQSHLEQCFTSPK</sequence>
<keyword evidence="6" id="KW-0175">Coiled coil</keyword>
<dbReference type="InterPro" id="IPR016024">
    <property type="entry name" value="ARM-type_fold"/>
</dbReference>
<keyword evidence="10" id="KW-1185">Reference proteome</keyword>
<keyword evidence="4" id="KW-0969">Cilium</keyword>
<organism evidence="9 10">
    <name type="scientific">Piromyces finnis</name>
    <dbReference type="NCBI Taxonomy" id="1754191"/>
    <lineage>
        <taxon>Eukaryota</taxon>
        <taxon>Fungi</taxon>
        <taxon>Fungi incertae sedis</taxon>
        <taxon>Chytridiomycota</taxon>
        <taxon>Chytridiomycota incertae sedis</taxon>
        <taxon>Neocallimastigomycetes</taxon>
        <taxon>Neocallimastigales</taxon>
        <taxon>Neocallimastigaceae</taxon>
        <taxon>Piromyces</taxon>
    </lineage>
</organism>
<evidence type="ECO:0000313" key="10">
    <source>
        <dbReference type="Proteomes" id="UP000193719"/>
    </source>
</evidence>
<keyword evidence="3" id="KW-0963">Cytoplasm</keyword>
<dbReference type="Proteomes" id="UP000193719">
    <property type="component" value="Unassembled WGS sequence"/>
</dbReference>
<dbReference type="PANTHER" id="PTHR46127:SF1">
    <property type="entry name" value="CILIA- AND FLAGELLA-ASSOCIATED PROTEIN 65"/>
    <property type="match status" value="1"/>
</dbReference>
<evidence type="ECO:0000256" key="6">
    <source>
        <dbReference type="SAM" id="Coils"/>
    </source>
</evidence>
<name>A0A1Y1VD39_9FUNG</name>
<dbReference type="Gene3D" id="2.60.40.10">
    <property type="entry name" value="Immunoglobulins"/>
    <property type="match status" value="13"/>
</dbReference>
<gene>
    <name evidence="9" type="ORF">BCR36DRAFT_411476</name>
</gene>
<comment type="subcellular location">
    <subcellularLocation>
        <location evidence="1">Cell projection</location>
        <location evidence="1">Cilium</location>
    </subcellularLocation>
    <subcellularLocation>
        <location evidence="2">Cytoplasm</location>
    </subcellularLocation>
</comment>
<reference evidence="9 10" key="1">
    <citation type="submission" date="2016-08" db="EMBL/GenBank/DDBJ databases">
        <title>Genomes of anaerobic fungi encode conserved fungal cellulosomes for biomass hydrolysis.</title>
        <authorList>
            <consortium name="DOE Joint Genome Institute"/>
            <person name="Haitjema C.H."/>
            <person name="Gilmore S.P."/>
            <person name="Henske J.K."/>
            <person name="Solomon K.V."/>
            <person name="De Groot R."/>
            <person name="Kuo A."/>
            <person name="Mondo S.J."/>
            <person name="Salamov A.A."/>
            <person name="Labutti K."/>
            <person name="Zhao Z."/>
            <person name="Chiniquy J."/>
            <person name="Barry K."/>
            <person name="Brewer H.M."/>
            <person name="Purvine S.O."/>
            <person name="Wright A.T."/>
            <person name="Boxma B."/>
            <person name="Van Alen T."/>
            <person name="Hackstein J.H."/>
            <person name="Baker S.E."/>
            <person name="Grigoriev I.V."/>
            <person name="O'Malley M.A."/>
        </authorList>
    </citation>
    <scope>NUCLEOTIDE SEQUENCE [LARGE SCALE GENOMIC DNA]</scope>
    <source>
        <strain evidence="10">finn</strain>
    </source>
</reference>
<evidence type="ECO:0000256" key="4">
    <source>
        <dbReference type="ARBA" id="ARBA00023069"/>
    </source>
</evidence>